<dbReference type="GO" id="GO:0051082">
    <property type="term" value="F:unfolded protein binding"/>
    <property type="evidence" value="ECO:0007669"/>
    <property type="project" value="InterPro"/>
</dbReference>
<dbReference type="Pfam" id="PF03938">
    <property type="entry name" value="OmpH"/>
    <property type="match status" value="1"/>
</dbReference>
<dbReference type="SMART" id="SM00935">
    <property type="entry name" value="OmpH"/>
    <property type="match status" value="1"/>
</dbReference>
<keyword evidence="6" id="KW-1185">Reference proteome</keyword>
<reference evidence="5 6" key="1">
    <citation type="submission" date="2019-03" db="EMBL/GenBank/DDBJ databases">
        <authorList>
            <person name="Sebastian G."/>
            <person name="Baumann P."/>
            <person name="Ruckert C."/>
            <person name="Kalinowski J."/>
            <person name="Nebel B."/>
            <person name="Takors R."/>
            <person name="Blombach B."/>
        </authorList>
    </citation>
    <scope>NUCLEOTIDE SEQUENCE [LARGE SCALE GENOMIC DNA]</scope>
    <source>
        <strain evidence="5 6">DSM 1084</strain>
    </source>
</reference>
<sequence precursor="true">MKTLQRRFARHLAVFLAATCVTLTAAAQDFRVGFVSTERIFRESNMAKVSQTKLEQEFSVREKDLQTLAAQLKAASEKLERDAPTLPEAQRVTRQRQLVDQDRDFQRKQREFQEDVTMRKNEVYQQILDKANRVIKQVAETEKYDLILQEAVYINPKHDITDKVLSGLNNTK</sequence>
<feature type="chain" id="PRO_5020376851" evidence="4">
    <location>
        <begin position="28"/>
        <end position="172"/>
    </location>
</feature>
<feature type="signal peptide" evidence="4">
    <location>
        <begin position="1"/>
        <end position="27"/>
    </location>
</feature>
<evidence type="ECO:0000256" key="1">
    <source>
        <dbReference type="ARBA" id="ARBA00022729"/>
    </source>
</evidence>
<proteinExistence type="inferred from homology"/>
<dbReference type="InterPro" id="IPR005632">
    <property type="entry name" value="Chaperone_Skp"/>
</dbReference>
<dbReference type="AlphaFoldDB" id="A0A4P6WZG8"/>
<evidence type="ECO:0000256" key="4">
    <source>
        <dbReference type="SAM" id="SignalP"/>
    </source>
</evidence>
<gene>
    <name evidence="5" type="primary">skp</name>
    <name evidence="5" type="ORF">HPF_10415</name>
</gene>
<name>A0A4P6WZG8_HYDPS</name>
<comment type="similarity">
    <text evidence="2">Belongs to the skp family.</text>
</comment>
<keyword evidence="1 4" id="KW-0732">Signal</keyword>
<evidence type="ECO:0000313" key="6">
    <source>
        <dbReference type="Proteomes" id="UP000293912"/>
    </source>
</evidence>
<accession>A0A4P6WZG8</accession>
<organism evidence="5 6">
    <name type="scientific">Hydrogenophaga pseudoflava</name>
    <name type="common">Pseudomonas carboxydoflava</name>
    <dbReference type="NCBI Taxonomy" id="47421"/>
    <lineage>
        <taxon>Bacteria</taxon>
        <taxon>Pseudomonadati</taxon>
        <taxon>Pseudomonadota</taxon>
        <taxon>Betaproteobacteria</taxon>
        <taxon>Burkholderiales</taxon>
        <taxon>Comamonadaceae</taxon>
        <taxon>Hydrogenophaga</taxon>
    </lineage>
</organism>
<dbReference type="SUPFAM" id="SSF111384">
    <property type="entry name" value="OmpH-like"/>
    <property type="match status" value="1"/>
</dbReference>
<dbReference type="Gene3D" id="3.30.910.20">
    <property type="entry name" value="Skp domain"/>
    <property type="match status" value="1"/>
</dbReference>
<dbReference type="EMBL" id="CP037867">
    <property type="protein sequence ID" value="QBM28099.1"/>
    <property type="molecule type" value="Genomic_DNA"/>
</dbReference>
<dbReference type="PIRSF" id="PIRSF002094">
    <property type="entry name" value="OMP26_Skp"/>
    <property type="match status" value="1"/>
</dbReference>
<evidence type="ECO:0000313" key="5">
    <source>
        <dbReference type="EMBL" id="QBM28099.1"/>
    </source>
</evidence>
<evidence type="ECO:0000256" key="3">
    <source>
        <dbReference type="SAM" id="MobiDB-lite"/>
    </source>
</evidence>
<dbReference type="PANTHER" id="PTHR35089:SF1">
    <property type="entry name" value="CHAPERONE PROTEIN SKP"/>
    <property type="match status" value="1"/>
</dbReference>
<dbReference type="PANTHER" id="PTHR35089">
    <property type="entry name" value="CHAPERONE PROTEIN SKP"/>
    <property type="match status" value="1"/>
</dbReference>
<dbReference type="Proteomes" id="UP000293912">
    <property type="component" value="Chromosome"/>
</dbReference>
<protein>
    <submittedName>
        <fullName evidence="5">Chaperone protein Skp</fullName>
    </submittedName>
</protein>
<dbReference type="InterPro" id="IPR024930">
    <property type="entry name" value="Skp_dom_sf"/>
</dbReference>
<dbReference type="GO" id="GO:0005829">
    <property type="term" value="C:cytosol"/>
    <property type="evidence" value="ECO:0007669"/>
    <property type="project" value="TreeGrafter"/>
</dbReference>
<dbReference type="KEGG" id="hpse:HPF_10415"/>
<dbReference type="GO" id="GO:0050821">
    <property type="term" value="P:protein stabilization"/>
    <property type="evidence" value="ECO:0007669"/>
    <property type="project" value="TreeGrafter"/>
</dbReference>
<feature type="region of interest" description="Disordered" evidence="3">
    <location>
        <begin position="78"/>
        <end position="98"/>
    </location>
</feature>
<dbReference type="RefSeq" id="WP_133156552.1">
    <property type="nucleotide sequence ID" value="NZ_CP037867.1"/>
</dbReference>
<evidence type="ECO:0000256" key="2">
    <source>
        <dbReference type="PIRNR" id="PIRNR002094"/>
    </source>
</evidence>